<accession>A0AAW5HX19</accession>
<gene>
    <name evidence="2" type="ORF">NND11_00435</name>
</gene>
<name>A0AAW5HX19_9BACT</name>
<reference evidence="2" key="1">
    <citation type="submission" date="2022-07" db="EMBL/GenBank/DDBJ databases">
        <title>Prevotella copri.</title>
        <authorList>
            <person name="Yang C."/>
        </authorList>
    </citation>
    <scope>NUCLEOTIDE SEQUENCE</scope>
    <source>
        <strain evidence="2">HF88</strain>
    </source>
</reference>
<evidence type="ECO:0000256" key="1">
    <source>
        <dbReference type="SAM" id="Phobius"/>
    </source>
</evidence>
<sequence>MGLLASLVKDIIQKLVAWFRSGKRSLSTFIDSVKLAIKSFLSNMKTHLLNAGNTLITTIFTAIFGPVIGMIKKAWIFLKQGYKSVKEAIEFFKNPANKNMPFSIKMMEVGKIIVTGATAGGAILLGETIEKGLMTIPVFAFQIPLLGSLASLLGMFFGALISGLIGALALNLIDKMIAKKQRSINQSQQISKKNDIINSQEQILVVMAAQAANDKKDTAQNVMNRHQEANDVIEKSTSSVDENLNAVNDNEKKSEEIQTRNTSALDEIDDILNNL</sequence>
<comment type="caution">
    <text evidence="2">The sequence shown here is derived from an EMBL/GenBank/DDBJ whole genome shotgun (WGS) entry which is preliminary data.</text>
</comment>
<keyword evidence="1" id="KW-0472">Membrane</keyword>
<dbReference type="EMBL" id="JANDXR010000001">
    <property type="protein sequence ID" value="MCP9500028.1"/>
    <property type="molecule type" value="Genomic_DNA"/>
</dbReference>
<proteinExistence type="predicted"/>
<protein>
    <submittedName>
        <fullName evidence="2">Uncharacterized protein</fullName>
    </submittedName>
</protein>
<feature type="transmembrane region" description="Helical" evidence="1">
    <location>
        <begin position="48"/>
        <end position="71"/>
    </location>
</feature>
<dbReference type="AlphaFoldDB" id="A0AAW5HX19"/>
<keyword evidence="1" id="KW-1133">Transmembrane helix</keyword>
<dbReference type="RefSeq" id="WP_234563502.1">
    <property type="nucleotide sequence ID" value="NZ_JAJTTD010000001.1"/>
</dbReference>
<feature type="transmembrane region" description="Helical" evidence="1">
    <location>
        <begin position="149"/>
        <end position="173"/>
    </location>
</feature>
<evidence type="ECO:0000313" key="2">
    <source>
        <dbReference type="EMBL" id="MCP9500028.1"/>
    </source>
</evidence>
<keyword evidence="1" id="KW-0812">Transmembrane</keyword>
<dbReference type="Proteomes" id="UP001206014">
    <property type="component" value="Unassembled WGS sequence"/>
</dbReference>
<feature type="transmembrane region" description="Helical" evidence="1">
    <location>
        <begin position="109"/>
        <end position="129"/>
    </location>
</feature>
<organism evidence="2 3">
    <name type="scientific">Segatella copri</name>
    <dbReference type="NCBI Taxonomy" id="165179"/>
    <lineage>
        <taxon>Bacteria</taxon>
        <taxon>Pseudomonadati</taxon>
        <taxon>Bacteroidota</taxon>
        <taxon>Bacteroidia</taxon>
        <taxon>Bacteroidales</taxon>
        <taxon>Prevotellaceae</taxon>
        <taxon>Segatella</taxon>
    </lineage>
</organism>
<evidence type="ECO:0000313" key="3">
    <source>
        <dbReference type="Proteomes" id="UP001206014"/>
    </source>
</evidence>